<gene>
    <name evidence="7" type="ORF">BOLC1T05426H</name>
</gene>
<keyword evidence="2" id="KW-0677">Repeat</keyword>
<feature type="region of interest" description="Disordered" evidence="5">
    <location>
        <begin position="1"/>
        <end position="22"/>
    </location>
</feature>
<keyword evidence="4" id="KW-0862">Zinc</keyword>
<dbReference type="InterPro" id="IPR054483">
    <property type="entry name" value="DC1-like_CT"/>
</dbReference>
<dbReference type="SMART" id="SM00249">
    <property type="entry name" value="PHD"/>
    <property type="match status" value="3"/>
</dbReference>
<dbReference type="Pfam" id="PF22926">
    <property type="entry name" value="C1-like_CT"/>
    <property type="match status" value="1"/>
</dbReference>
<reference evidence="7" key="1">
    <citation type="submission" date="2018-11" db="EMBL/GenBank/DDBJ databases">
        <authorList>
            <consortium name="Genoscope - CEA"/>
            <person name="William W."/>
        </authorList>
    </citation>
    <scope>NUCLEOTIDE SEQUENCE</scope>
</reference>
<dbReference type="SUPFAM" id="SSF57889">
    <property type="entry name" value="Cysteine-rich domain"/>
    <property type="match status" value="5"/>
</dbReference>
<dbReference type="AlphaFoldDB" id="A0A3P6F630"/>
<evidence type="ECO:0000256" key="1">
    <source>
        <dbReference type="ARBA" id="ARBA00022723"/>
    </source>
</evidence>
<dbReference type="PANTHER" id="PTHR32410:SF197">
    <property type="entry name" value="DC1 DOMAIN-CONTAINING PROTEIN"/>
    <property type="match status" value="1"/>
</dbReference>
<sequence length="605" mass="70553">MDSFNLFSPPSPPPPPPSTSSSTFILCPKSFPSDIEKLFYWSSTKPHHLNPFNLSRINVDKKLDLLCHTCKHETIVCDYWCDKCCLAYHKECLEPPRQIKVLYHPKHPLQRHYISIYDVRDRMIMCHCCGECPDDESLYYRCSICDFNLHTVCAIKQNILSIHYPKRHDHTLIYFPRKSSLVCDICALGDEKYFIYICYQCDFVVHKPCIYLPTTIRISRHDHRLSFTPSLPISNKDWSCGVCRRIVDRNYGEYSCVKGCNYVVHSKCATRRDLWDGKELEGEPENEYEDLKTFEEIRDGIIQHFSHPNHHMKLEKESDKVDEEKSCQACVLPIHEGNVYNCMKCDFILHETCAHLPRRKWHQLHAHALTIQVNHKGGTFICHACFHHCCGFAYKCSEPHCPFTIDVRCALVSEPFAHYEMHPHPLFLPSEEGTRMGYCSICERKYSLLSCTECSFDICFHCATIPYKVKYISDEHFLTLLYEEDVDIDIYCEICEEEADSDEGYYACKLCGVTLHTTCLLGNNPFIKHGESIIVEKVTFLIIPNDRYTRPICRECKRHCLYRVALITLFGMLFCSTDCIYSFGGERLFEMDQQWMKNGKDTLTE</sequence>
<dbReference type="Pfam" id="PF03107">
    <property type="entry name" value="C1_2"/>
    <property type="match status" value="5"/>
</dbReference>
<keyword evidence="3" id="KW-0863">Zinc-finger</keyword>
<dbReference type="PANTHER" id="PTHR32410">
    <property type="entry name" value="CYSTEINE/HISTIDINE-RICH C1 DOMAIN FAMILY PROTEIN"/>
    <property type="match status" value="1"/>
</dbReference>
<evidence type="ECO:0000313" key="7">
    <source>
        <dbReference type="EMBL" id="VDD53037.1"/>
    </source>
</evidence>
<dbReference type="InterPro" id="IPR004146">
    <property type="entry name" value="DC1"/>
</dbReference>
<evidence type="ECO:0000256" key="3">
    <source>
        <dbReference type="ARBA" id="ARBA00022771"/>
    </source>
</evidence>
<keyword evidence="1" id="KW-0479">Metal-binding</keyword>
<feature type="domain" description="Zinc finger PHD-type" evidence="6">
    <location>
        <begin position="491"/>
        <end position="557"/>
    </location>
</feature>
<dbReference type="EMBL" id="LR031878">
    <property type="protein sequence ID" value="VDD53037.1"/>
    <property type="molecule type" value="Genomic_DNA"/>
</dbReference>
<feature type="compositionally biased region" description="Pro residues" evidence="5">
    <location>
        <begin position="9"/>
        <end position="18"/>
    </location>
</feature>
<evidence type="ECO:0000259" key="6">
    <source>
        <dbReference type="SMART" id="SM00249"/>
    </source>
</evidence>
<dbReference type="Gene3D" id="3.30.40.10">
    <property type="entry name" value="Zinc/RING finger domain, C3HC4 (zinc finger)"/>
    <property type="match status" value="1"/>
</dbReference>
<dbReference type="GO" id="GO:0008270">
    <property type="term" value="F:zinc ion binding"/>
    <property type="evidence" value="ECO:0007669"/>
    <property type="project" value="UniProtKB-KW"/>
</dbReference>
<name>A0A3P6F630_BRAOL</name>
<protein>
    <recommendedName>
        <fullName evidence="6">Zinc finger PHD-type domain-containing protein</fullName>
    </recommendedName>
</protein>
<feature type="domain" description="Zinc finger PHD-type" evidence="6">
    <location>
        <begin position="326"/>
        <end position="386"/>
    </location>
</feature>
<dbReference type="InterPro" id="IPR046349">
    <property type="entry name" value="C1-like_sf"/>
</dbReference>
<evidence type="ECO:0000256" key="4">
    <source>
        <dbReference type="ARBA" id="ARBA00022833"/>
    </source>
</evidence>
<dbReference type="InterPro" id="IPR013083">
    <property type="entry name" value="Znf_RING/FYVE/PHD"/>
</dbReference>
<dbReference type="InterPro" id="IPR053192">
    <property type="entry name" value="Vacuole_Formation_Reg"/>
</dbReference>
<dbReference type="InterPro" id="IPR001965">
    <property type="entry name" value="Znf_PHD"/>
</dbReference>
<proteinExistence type="predicted"/>
<organism evidence="7">
    <name type="scientific">Brassica oleracea</name>
    <name type="common">Wild cabbage</name>
    <dbReference type="NCBI Taxonomy" id="3712"/>
    <lineage>
        <taxon>Eukaryota</taxon>
        <taxon>Viridiplantae</taxon>
        <taxon>Streptophyta</taxon>
        <taxon>Embryophyta</taxon>
        <taxon>Tracheophyta</taxon>
        <taxon>Spermatophyta</taxon>
        <taxon>Magnoliopsida</taxon>
        <taxon>eudicotyledons</taxon>
        <taxon>Gunneridae</taxon>
        <taxon>Pentapetalae</taxon>
        <taxon>rosids</taxon>
        <taxon>malvids</taxon>
        <taxon>Brassicales</taxon>
        <taxon>Brassicaceae</taxon>
        <taxon>Brassiceae</taxon>
        <taxon>Brassica</taxon>
    </lineage>
</organism>
<evidence type="ECO:0000256" key="2">
    <source>
        <dbReference type="ARBA" id="ARBA00022737"/>
    </source>
</evidence>
<evidence type="ECO:0000256" key="5">
    <source>
        <dbReference type="SAM" id="MobiDB-lite"/>
    </source>
</evidence>
<accession>A0A3P6F630</accession>
<feature type="domain" description="Zinc finger PHD-type" evidence="6">
    <location>
        <begin position="182"/>
        <end position="244"/>
    </location>
</feature>